<evidence type="ECO:0000313" key="1">
    <source>
        <dbReference type="EMBL" id="CAD5318252.1"/>
    </source>
</evidence>
<proteinExistence type="predicted"/>
<gene>
    <name evidence="1" type="ORF">AT9943_LOCUS6488</name>
</gene>
<protein>
    <submittedName>
        <fullName evidence="1">(thale cress) hypothetical protein</fullName>
    </submittedName>
</protein>
<reference evidence="1 2" key="1">
    <citation type="submission" date="2020-09" db="EMBL/GenBank/DDBJ databases">
        <authorList>
            <person name="Ashkenazy H."/>
        </authorList>
    </citation>
    <scope>NUCLEOTIDE SEQUENCE [LARGE SCALE GENOMIC DNA]</scope>
    <source>
        <strain evidence="2">cv. Cdm-0</strain>
    </source>
</reference>
<name>A0A7G2EBN4_ARATH</name>
<dbReference type="AlphaFoldDB" id="A0A7G2EBN4"/>
<evidence type="ECO:0000313" key="2">
    <source>
        <dbReference type="Proteomes" id="UP000516314"/>
    </source>
</evidence>
<organism evidence="1 2">
    <name type="scientific">Arabidopsis thaliana</name>
    <name type="common">Mouse-ear cress</name>
    <dbReference type="NCBI Taxonomy" id="3702"/>
    <lineage>
        <taxon>Eukaryota</taxon>
        <taxon>Viridiplantae</taxon>
        <taxon>Streptophyta</taxon>
        <taxon>Embryophyta</taxon>
        <taxon>Tracheophyta</taxon>
        <taxon>Spermatophyta</taxon>
        <taxon>Magnoliopsida</taxon>
        <taxon>eudicotyledons</taxon>
        <taxon>Gunneridae</taxon>
        <taxon>Pentapetalae</taxon>
        <taxon>rosids</taxon>
        <taxon>malvids</taxon>
        <taxon>Brassicales</taxon>
        <taxon>Brassicaceae</taxon>
        <taxon>Camelineae</taxon>
        <taxon>Arabidopsis</taxon>
    </lineage>
</organism>
<sequence length="143" mass="16219">MNPSYPTRSLDSSAKRPNSLPMTRTFLAAEARYIIASFGLFEGGSCSIEIPKRSVNDLQRDWLDARDETSHFEEEARTSTNNLEELNLKYQSLVKFMERDLAKSATKARKGVKGRCSTPYAEVESWEAKGKIKLSCKLSSMEW</sequence>
<dbReference type="Proteomes" id="UP000516314">
    <property type="component" value="Chromosome 2"/>
</dbReference>
<dbReference type="EMBL" id="LR881467">
    <property type="protein sequence ID" value="CAD5318252.1"/>
    <property type="molecule type" value="Genomic_DNA"/>
</dbReference>
<accession>A0A7G2EBN4</accession>